<keyword evidence="1" id="KW-1133">Transmembrane helix</keyword>
<evidence type="ECO:0000313" key="3">
    <source>
        <dbReference type="Proteomes" id="UP000290287"/>
    </source>
</evidence>
<dbReference type="Proteomes" id="UP000290287">
    <property type="component" value="Unassembled WGS sequence"/>
</dbReference>
<sequence>MLSLQVPKYIDLISADGSGSTKLAIFSRLSDLFFNYDLLEQLFGFGVEKGNFAYSYYDGSYAHALIPMLLGELGLVGLLSYLIFWLFWGVKSPKVFFTVFIPFFILGLSYLPPLNETYFLVAGISMALTRKDDF</sequence>
<proteinExistence type="predicted"/>
<comment type="caution">
    <text evidence="2">The sequence shown here is derived from an EMBL/GenBank/DDBJ whole genome shotgun (WGS) entry which is preliminary data.</text>
</comment>
<keyword evidence="3" id="KW-1185">Reference proteome</keyword>
<gene>
    <name evidence="2" type="ORF">CS022_00080</name>
</gene>
<dbReference type="AlphaFoldDB" id="A0A4Q0YZT9"/>
<evidence type="ECO:0000256" key="1">
    <source>
        <dbReference type="SAM" id="Phobius"/>
    </source>
</evidence>
<keyword evidence="1" id="KW-0472">Membrane</keyword>
<feature type="transmembrane region" description="Helical" evidence="1">
    <location>
        <begin position="64"/>
        <end position="88"/>
    </location>
</feature>
<keyword evidence="1" id="KW-0812">Transmembrane</keyword>
<protein>
    <submittedName>
        <fullName evidence="2">Uncharacterized protein</fullName>
    </submittedName>
</protein>
<reference evidence="2 3" key="1">
    <citation type="submission" date="2017-10" db="EMBL/GenBank/DDBJ databases">
        <title>Nyctiphanis sp. nov., isolated from the stomach of the euphausiid Nyctiphanes simplex (Hansen, 1911) in the Gulf of California.</title>
        <authorList>
            <person name="Gomez-Gil B."/>
            <person name="Aguilar-Mendez M."/>
            <person name="Lopez-Cortes A."/>
            <person name="Gomez-Gutierrez J."/>
            <person name="Roque A."/>
            <person name="Lang E."/>
            <person name="Gonzalez-Castillo A."/>
        </authorList>
    </citation>
    <scope>NUCLEOTIDE SEQUENCE [LARGE SCALE GENOMIC DNA]</scope>
    <source>
        <strain evidence="2 3">CAIM 600</strain>
    </source>
</reference>
<evidence type="ECO:0000313" key="2">
    <source>
        <dbReference type="EMBL" id="RXJ74689.1"/>
    </source>
</evidence>
<dbReference type="EMBL" id="PEIB01000001">
    <property type="protein sequence ID" value="RXJ74689.1"/>
    <property type="molecule type" value="Genomic_DNA"/>
</dbReference>
<organism evidence="2 3">
    <name type="scientific">Veronia nyctiphanis</name>
    <dbReference type="NCBI Taxonomy" id="1278244"/>
    <lineage>
        <taxon>Bacteria</taxon>
        <taxon>Pseudomonadati</taxon>
        <taxon>Pseudomonadota</taxon>
        <taxon>Gammaproteobacteria</taxon>
        <taxon>Vibrionales</taxon>
        <taxon>Vibrionaceae</taxon>
        <taxon>Veronia</taxon>
    </lineage>
</organism>
<name>A0A4Q0YZT9_9GAMM</name>
<feature type="transmembrane region" description="Helical" evidence="1">
    <location>
        <begin position="95"/>
        <end position="111"/>
    </location>
</feature>
<accession>A0A4Q0YZT9</accession>